<evidence type="ECO:0000256" key="4">
    <source>
        <dbReference type="ARBA" id="ARBA00022692"/>
    </source>
</evidence>
<evidence type="ECO:0000256" key="3">
    <source>
        <dbReference type="ARBA" id="ARBA00022475"/>
    </source>
</evidence>
<keyword evidence="3" id="KW-1003">Cell membrane</keyword>
<evidence type="ECO:0000313" key="9">
    <source>
        <dbReference type="EMBL" id="OKY94443.1"/>
    </source>
</evidence>
<comment type="subcellular location">
    <subcellularLocation>
        <location evidence="1">Cell membrane</location>
        <topology evidence="1">Single-pass membrane protein</topology>
    </subcellularLocation>
    <subcellularLocation>
        <location evidence="7">Cell membrane</location>
        <topology evidence="7">Single-pass type II membrane protein</topology>
    </subcellularLocation>
</comment>
<evidence type="ECO:0000313" key="10">
    <source>
        <dbReference type="Proteomes" id="UP000187417"/>
    </source>
</evidence>
<evidence type="ECO:0000256" key="5">
    <source>
        <dbReference type="ARBA" id="ARBA00022989"/>
    </source>
</evidence>
<dbReference type="InterPro" id="IPR003400">
    <property type="entry name" value="ExbD"/>
</dbReference>
<dbReference type="GO" id="GO:0015031">
    <property type="term" value="P:protein transport"/>
    <property type="evidence" value="ECO:0007669"/>
    <property type="project" value="UniProtKB-KW"/>
</dbReference>
<evidence type="ECO:0000256" key="8">
    <source>
        <dbReference type="SAM" id="Phobius"/>
    </source>
</evidence>
<protein>
    <submittedName>
        <fullName evidence="9">Biopolymer transporter ExbD</fullName>
    </submittedName>
</protein>
<keyword evidence="7" id="KW-0653">Protein transport</keyword>
<dbReference type="GO" id="GO:0022857">
    <property type="term" value="F:transmembrane transporter activity"/>
    <property type="evidence" value="ECO:0007669"/>
    <property type="project" value="InterPro"/>
</dbReference>
<dbReference type="Proteomes" id="UP000187417">
    <property type="component" value="Unassembled WGS sequence"/>
</dbReference>
<keyword evidence="6 8" id="KW-0472">Membrane</keyword>
<dbReference type="GO" id="GO:0005886">
    <property type="term" value="C:plasma membrane"/>
    <property type="evidence" value="ECO:0007669"/>
    <property type="project" value="UniProtKB-SubCell"/>
</dbReference>
<dbReference type="RefSeq" id="WP_227088473.1">
    <property type="nucleotide sequence ID" value="NZ_BAAFLA010000011.1"/>
</dbReference>
<comment type="similarity">
    <text evidence="2 7">Belongs to the ExbD/TolR family.</text>
</comment>
<name>A0A1Q6F6A4_9BACT</name>
<keyword evidence="5 8" id="KW-1133">Transmembrane helix</keyword>
<dbReference type="Gene3D" id="3.30.420.270">
    <property type="match status" value="1"/>
</dbReference>
<evidence type="ECO:0000256" key="2">
    <source>
        <dbReference type="ARBA" id="ARBA00005811"/>
    </source>
</evidence>
<evidence type="ECO:0000256" key="6">
    <source>
        <dbReference type="ARBA" id="ARBA00023136"/>
    </source>
</evidence>
<dbReference type="Pfam" id="PF02472">
    <property type="entry name" value="ExbD"/>
    <property type="match status" value="1"/>
</dbReference>
<gene>
    <name evidence="9" type="ORF">BHV66_05705</name>
</gene>
<reference evidence="9 10" key="1">
    <citation type="journal article" date="2016" name="Nat. Biotechnol.">
        <title>Measurement of bacterial replication rates in microbial communities.</title>
        <authorList>
            <person name="Brown C.T."/>
            <person name="Olm M.R."/>
            <person name="Thomas B.C."/>
            <person name="Banfield J.F."/>
        </authorList>
    </citation>
    <scope>NUCLEOTIDE SEQUENCE [LARGE SCALE GENOMIC DNA]</scope>
    <source>
        <strain evidence="9">CAG:67_53_122</strain>
    </source>
</reference>
<proteinExistence type="inferred from homology"/>
<feature type="transmembrane region" description="Helical" evidence="8">
    <location>
        <begin position="21"/>
        <end position="41"/>
    </location>
</feature>
<dbReference type="AlphaFoldDB" id="A0A1Q6F6A4"/>
<dbReference type="EMBL" id="MNQH01000027">
    <property type="protein sequence ID" value="OKY94443.1"/>
    <property type="molecule type" value="Genomic_DNA"/>
</dbReference>
<keyword evidence="4 7" id="KW-0812">Transmembrane</keyword>
<accession>A0A1Q6F6A4</accession>
<organism evidence="9 10">
    <name type="scientific">Alistipes putredinis</name>
    <dbReference type="NCBI Taxonomy" id="28117"/>
    <lineage>
        <taxon>Bacteria</taxon>
        <taxon>Pseudomonadati</taxon>
        <taxon>Bacteroidota</taxon>
        <taxon>Bacteroidia</taxon>
        <taxon>Bacteroidales</taxon>
        <taxon>Rikenellaceae</taxon>
        <taxon>Alistipes</taxon>
    </lineage>
</organism>
<evidence type="ECO:0000256" key="1">
    <source>
        <dbReference type="ARBA" id="ARBA00004162"/>
    </source>
</evidence>
<keyword evidence="7" id="KW-0813">Transport</keyword>
<dbReference type="PANTHER" id="PTHR30558">
    <property type="entry name" value="EXBD MEMBRANE COMPONENT OF PMF-DRIVEN MACROMOLECULE IMPORT SYSTEM"/>
    <property type="match status" value="1"/>
</dbReference>
<comment type="caution">
    <text evidence="9">The sequence shown here is derived from an EMBL/GenBank/DDBJ whole genome shotgun (WGS) entry which is preliminary data.</text>
</comment>
<evidence type="ECO:0000256" key="7">
    <source>
        <dbReference type="RuleBase" id="RU003879"/>
    </source>
</evidence>
<dbReference type="STRING" id="28117.BHV66_05705"/>
<sequence length="134" mass="14731">MAIKRGSKVDKSFSSASMTDLIFLLLLFMLIATTLINPNAIKLILPKSSNQLKDKAMTTISIQDTGHGYRYYVETENVGSREGVEKALKSRLTGQENPTVSLHCDKSVAFDEVVAMMRMAKANNFTLIAATSPE</sequence>